<proteinExistence type="predicted"/>
<dbReference type="Proteomes" id="UP001499843">
    <property type="component" value="Unassembled WGS sequence"/>
</dbReference>
<evidence type="ECO:0000313" key="1">
    <source>
        <dbReference type="EMBL" id="GAA2214840.1"/>
    </source>
</evidence>
<protein>
    <submittedName>
        <fullName evidence="1">Uncharacterized protein</fullName>
    </submittedName>
</protein>
<name>A0ABN3CZ79_9ACTN</name>
<dbReference type="EMBL" id="BAAAQX010000044">
    <property type="protein sequence ID" value="GAA2214840.1"/>
    <property type="molecule type" value="Genomic_DNA"/>
</dbReference>
<comment type="caution">
    <text evidence="1">The sequence shown here is derived from an EMBL/GenBank/DDBJ whole genome shotgun (WGS) entry which is preliminary data.</text>
</comment>
<evidence type="ECO:0000313" key="2">
    <source>
        <dbReference type="Proteomes" id="UP001499843"/>
    </source>
</evidence>
<organism evidence="1 2">
    <name type="scientific">Nonomuraea monospora</name>
    <dbReference type="NCBI Taxonomy" id="568818"/>
    <lineage>
        <taxon>Bacteria</taxon>
        <taxon>Bacillati</taxon>
        <taxon>Actinomycetota</taxon>
        <taxon>Actinomycetes</taxon>
        <taxon>Streptosporangiales</taxon>
        <taxon>Streptosporangiaceae</taxon>
        <taxon>Nonomuraea</taxon>
    </lineage>
</organism>
<keyword evidence="2" id="KW-1185">Reference proteome</keyword>
<accession>A0ABN3CZ79</accession>
<dbReference type="RefSeq" id="WP_344493051.1">
    <property type="nucleotide sequence ID" value="NZ_BAAAQX010000044.1"/>
</dbReference>
<gene>
    <name evidence="1" type="ORF">GCM10009850_103060</name>
</gene>
<sequence length="499" mass="54660">MRIIQDRIDYEVTGLPPVTLPADLNDQAVQAKVKASRLSGHQLRGLEDTTPQESRALLWLLAEYCTADRRDMTFRALLPIPGGVGQIILRYGSQFQGSATLVGRGLPMGGKDPGVEPEDLLQQIRTQYRLGGIRGTWTPDQVLKLYHALARVPEADRPALLGVVIERVAHLGADKYGAHTQGRFSHTAGRTSGDWGTLTLTDAAFTGDDKGFYGGSDGSAVYPPSVQVILHEVGHAVESQVRRAESRANADLALAISGGAAYPRERSLPDDAPITQGLQLRYQDLRDADAAEALVRETYNLVAARQDAAGKIAACRNLGGKIAAFAQAVQGMKDPGTVAPAERLLKEIQHEHAELVSWYDYARDMIVRRGHGEEFDPPAYAKIKDALAGKLDHTPWLTYTGELNRWADLHIATSAWRKKYTRAEGFVTRREQNLVEHANLNKIGIALTPYTKAFFEGDKAATELYAEAYGLWRVHPEAVASHSADLLAYFTSGAYRQGD</sequence>
<reference evidence="1 2" key="1">
    <citation type="journal article" date="2019" name="Int. J. Syst. Evol. Microbiol.">
        <title>The Global Catalogue of Microorganisms (GCM) 10K type strain sequencing project: providing services to taxonomists for standard genome sequencing and annotation.</title>
        <authorList>
            <consortium name="The Broad Institute Genomics Platform"/>
            <consortium name="The Broad Institute Genome Sequencing Center for Infectious Disease"/>
            <person name="Wu L."/>
            <person name="Ma J."/>
        </authorList>
    </citation>
    <scope>NUCLEOTIDE SEQUENCE [LARGE SCALE GENOMIC DNA]</scope>
    <source>
        <strain evidence="1 2">JCM 16114</strain>
    </source>
</reference>